<dbReference type="EMBL" id="UINC01155024">
    <property type="protein sequence ID" value="SVD50635.1"/>
    <property type="molecule type" value="Genomic_DNA"/>
</dbReference>
<gene>
    <name evidence="2" type="ORF">METZ01_LOCUS403489</name>
</gene>
<evidence type="ECO:0000259" key="1">
    <source>
        <dbReference type="Pfam" id="PF00149"/>
    </source>
</evidence>
<name>A0A382VX79_9ZZZZ</name>
<dbReference type="GO" id="GO:0016787">
    <property type="term" value="F:hydrolase activity"/>
    <property type="evidence" value="ECO:0007669"/>
    <property type="project" value="InterPro"/>
</dbReference>
<feature type="non-terminal residue" evidence="2">
    <location>
        <position position="198"/>
    </location>
</feature>
<protein>
    <recommendedName>
        <fullName evidence="1">Calcineurin-like phosphoesterase domain-containing protein</fullName>
    </recommendedName>
</protein>
<dbReference type="PANTHER" id="PTHR30337">
    <property type="entry name" value="COMPONENT OF ATP-DEPENDENT DSDNA EXONUCLEASE"/>
    <property type="match status" value="1"/>
</dbReference>
<dbReference type="InterPro" id="IPR004843">
    <property type="entry name" value="Calcineurin-like_PHP"/>
</dbReference>
<dbReference type="SUPFAM" id="SSF56300">
    <property type="entry name" value="Metallo-dependent phosphatases"/>
    <property type="match status" value="1"/>
</dbReference>
<accession>A0A382VX79</accession>
<dbReference type="InterPro" id="IPR029052">
    <property type="entry name" value="Metallo-depent_PP-like"/>
</dbReference>
<sequence>MKIAFTADVHLHTEHPERYGALEDILSQLEAEGVECLIVAGDLFDKQDPSFYPDFKRMCRKHSSVQLLIIPGNHDPNISDSDFGEENVRVFSETTLLPIGDATFLLIPYEPKVGMGDKMAEKAAALAGQEWMLVGHGDYMSGVREPNPHEPGIYMPLTRADVDRHGPRQVVLGHIHKATPPEERVVYVGSPHGLDISE</sequence>
<evidence type="ECO:0000313" key="2">
    <source>
        <dbReference type="EMBL" id="SVD50635.1"/>
    </source>
</evidence>
<reference evidence="2" key="1">
    <citation type="submission" date="2018-05" db="EMBL/GenBank/DDBJ databases">
        <authorList>
            <person name="Lanie J.A."/>
            <person name="Ng W.-L."/>
            <person name="Kazmierczak K.M."/>
            <person name="Andrzejewski T.M."/>
            <person name="Davidsen T.M."/>
            <person name="Wayne K.J."/>
            <person name="Tettelin H."/>
            <person name="Glass J.I."/>
            <person name="Rusch D."/>
            <person name="Podicherti R."/>
            <person name="Tsui H.-C.T."/>
            <person name="Winkler M.E."/>
        </authorList>
    </citation>
    <scope>NUCLEOTIDE SEQUENCE</scope>
</reference>
<organism evidence="2">
    <name type="scientific">marine metagenome</name>
    <dbReference type="NCBI Taxonomy" id="408172"/>
    <lineage>
        <taxon>unclassified sequences</taxon>
        <taxon>metagenomes</taxon>
        <taxon>ecological metagenomes</taxon>
    </lineage>
</organism>
<dbReference type="AlphaFoldDB" id="A0A382VX79"/>
<proteinExistence type="predicted"/>
<feature type="domain" description="Calcineurin-like phosphoesterase" evidence="1">
    <location>
        <begin position="1"/>
        <end position="177"/>
    </location>
</feature>
<dbReference type="InterPro" id="IPR050535">
    <property type="entry name" value="DNA_Repair-Maintenance_Comp"/>
</dbReference>
<dbReference type="Pfam" id="PF00149">
    <property type="entry name" value="Metallophos"/>
    <property type="match status" value="1"/>
</dbReference>
<dbReference type="Gene3D" id="3.60.21.10">
    <property type="match status" value="1"/>
</dbReference>